<sequence length="260" mass="28626">MQVSETTQAALAVFLSVSFSSWAMGESPEQDIQDMSDPLAVYTQLGVGYSDKGMNIKIGQMYDTGSESTMGMNVIELKGLAGDLIGWNGGGDKRQQSTRNNQPDAFRFRNFSADMTRGRGTQLDLSYDLRSEMGSASYSFIQALPKMGAVTLYPLAGMGVAFGNNVQDEQSGYTLPGVFAIAGMYGKLDITDRIWLNYNPMVVKPLSGADFYMNAGSETLHEAAVSYQLLPRLNLRYFANWSNKTAFQDGDHRIEVNYQI</sequence>
<evidence type="ECO:0000256" key="1">
    <source>
        <dbReference type="SAM" id="SignalP"/>
    </source>
</evidence>
<dbReference type="eggNOG" id="ENOG502ZCHK">
    <property type="taxonomic scope" value="Bacteria"/>
</dbReference>
<keyword evidence="3" id="KW-1185">Reference proteome</keyword>
<protein>
    <recommendedName>
        <fullName evidence="4">Lipoprotein</fullName>
    </recommendedName>
</protein>
<organism evidence="2 3">
    <name type="scientific">Endozoicomonas numazuensis</name>
    <dbReference type="NCBI Taxonomy" id="1137799"/>
    <lineage>
        <taxon>Bacteria</taxon>
        <taxon>Pseudomonadati</taxon>
        <taxon>Pseudomonadota</taxon>
        <taxon>Gammaproteobacteria</taxon>
        <taxon>Oceanospirillales</taxon>
        <taxon>Endozoicomonadaceae</taxon>
        <taxon>Endozoicomonas</taxon>
    </lineage>
</organism>
<proteinExistence type="predicted"/>
<accession>A0A081NHK2</accession>
<comment type="caution">
    <text evidence="2">The sequence shown here is derived from an EMBL/GenBank/DDBJ whole genome shotgun (WGS) entry which is preliminary data.</text>
</comment>
<dbReference type="OrthoDB" id="5291732at2"/>
<dbReference type="EMBL" id="JOKH01000002">
    <property type="protein sequence ID" value="KEQ17925.1"/>
    <property type="molecule type" value="Genomic_DNA"/>
</dbReference>
<evidence type="ECO:0008006" key="4">
    <source>
        <dbReference type="Google" id="ProtNLM"/>
    </source>
</evidence>
<gene>
    <name evidence="2" type="ORF">GZ78_09875</name>
</gene>
<reference evidence="2 3" key="1">
    <citation type="submission" date="2014-06" db="EMBL/GenBank/DDBJ databases">
        <title>Whole Genome Sequences of Three Symbiotic Endozoicomonas Bacteria.</title>
        <authorList>
            <person name="Neave M.J."/>
            <person name="Apprill A."/>
            <person name="Voolstra C.R."/>
        </authorList>
    </citation>
    <scope>NUCLEOTIDE SEQUENCE [LARGE SCALE GENOMIC DNA]</scope>
    <source>
        <strain evidence="2 3">DSM 25634</strain>
    </source>
</reference>
<dbReference type="AlphaFoldDB" id="A0A081NHK2"/>
<evidence type="ECO:0000313" key="2">
    <source>
        <dbReference type="EMBL" id="KEQ17925.1"/>
    </source>
</evidence>
<dbReference type="RefSeq" id="WP_034834882.1">
    <property type="nucleotide sequence ID" value="NZ_JOKH01000002.1"/>
</dbReference>
<feature type="signal peptide" evidence="1">
    <location>
        <begin position="1"/>
        <end position="23"/>
    </location>
</feature>
<dbReference type="Proteomes" id="UP000028073">
    <property type="component" value="Unassembled WGS sequence"/>
</dbReference>
<name>A0A081NHK2_9GAMM</name>
<evidence type="ECO:0000313" key="3">
    <source>
        <dbReference type="Proteomes" id="UP000028073"/>
    </source>
</evidence>
<feature type="chain" id="PRO_5001760797" description="Lipoprotein" evidence="1">
    <location>
        <begin position="24"/>
        <end position="260"/>
    </location>
</feature>
<keyword evidence="1" id="KW-0732">Signal</keyword>